<dbReference type="InterPro" id="IPR013762">
    <property type="entry name" value="Integrase-like_cat_sf"/>
</dbReference>
<dbReference type="GO" id="GO:0015074">
    <property type="term" value="P:DNA integration"/>
    <property type="evidence" value="ECO:0007669"/>
    <property type="project" value="InterPro"/>
</dbReference>
<protein>
    <recommendedName>
        <fullName evidence="5">Site-specific integrase</fullName>
    </recommendedName>
</protein>
<dbReference type="Gene3D" id="1.10.443.10">
    <property type="entry name" value="Intergrase catalytic core"/>
    <property type="match status" value="1"/>
</dbReference>
<dbReference type="GO" id="GO:0006310">
    <property type="term" value="P:DNA recombination"/>
    <property type="evidence" value="ECO:0007669"/>
    <property type="project" value="UniProtKB-KW"/>
</dbReference>
<dbReference type="AlphaFoldDB" id="A0A6N6MLH4"/>
<dbReference type="Proteomes" id="UP000441523">
    <property type="component" value="Unassembled WGS sequence"/>
</dbReference>
<feature type="region of interest" description="Disordered" evidence="2">
    <location>
        <begin position="179"/>
        <end position="215"/>
    </location>
</feature>
<gene>
    <name evidence="3" type="ORF">F6X51_19805</name>
</gene>
<dbReference type="SUPFAM" id="SSF56349">
    <property type="entry name" value="DNA breaking-rejoining enzymes"/>
    <property type="match status" value="1"/>
</dbReference>
<sequence>MQDDAPKPKRARPSRAASKPRTLGKSGRGAPYLWWRPGRSDADGVDRSGVWWIVHRGKQVRSTRSGYGPDEERRALQALIDYTASLHVIAPEEMGGARKNRPASEVLIAEVLDRYVTAKKGRLDPKTGETKGGVARHNELAQRVETILGWWGTRTLEEVDSATCAAYVASRVGSPWKTHLRAGLDRNGDPRPGDGKAKRRGHSKPTKQRVVTEGGARRELEDLRAAINAAIADGLTRDTVRVTLPEKGQERDRWLTKAEAARILRGAWRKAEVQTVHRGARKGERVVGRRVGKHLARFVLVALRTGTRSGPVCNASFEKVIGKPWMELTTETTVEERIESVTVDGAVYERKVQVPVIKRVAIFHRKAVGRKEADNKRAPTVRMPDSLVAHLWRWRHKLGQTYVVEWNGQPVGSTKRSFANVCFELGFGDDVVRHSLRHTAVTWGMQEGVDIWELAGYVGMTVEMIERRYGHHSPKHMEGARAALGGRGRKRAA</sequence>
<dbReference type="EMBL" id="VZZJ01000020">
    <property type="protein sequence ID" value="KAB1071147.1"/>
    <property type="molecule type" value="Genomic_DNA"/>
</dbReference>
<keyword evidence="4" id="KW-1185">Reference proteome</keyword>
<feature type="region of interest" description="Disordered" evidence="2">
    <location>
        <begin position="1"/>
        <end position="38"/>
    </location>
</feature>
<name>A0A6N6MLH4_9HYPH</name>
<feature type="compositionally biased region" description="Basic residues" evidence="2">
    <location>
        <begin position="197"/>
        <end position="207"/>
    </location>
</feature>
<proteinExistence type="predicted"/>
<comment type="caution">
    <text evidence="3">The sequence shown here is derived from an EMBL/GenBank/DDBJ whole genome shotgun (WGS) entry which is preliminary data.</text>
</comment>
<evidence type="ECO:0008006" key="5">
    <source>
        <dbReference type="Google" id="ProtNLM"/>
    </source>
</evidence>
<dbReference type="RefSeq" id="WP_150965405.1">
    <property type="nucleotide sequence ID" value="NZ_VZZJ01000020.1"/>
</dbReference>
<accession>A0A6N6MLH4</accession>
<dbReference type="GO" id="GO:0003677">
    <property type="term" value="F:DNA binding"/>
    <property type="evidence" value="ECO:0007669"/>
    <property type="project" value="InterPro"/>
</dbReference>
<dbReference type="InterPro" id="IPR011010">
    <property type="entry name" value="DNA_brk_join_enz"/>
</dbReference>
<feature type="compositionally biased region" description="Basic and acidic residues" evidence="2">
    <location>
        <begin position="182"/>
        <end position="196"/>
    </location>
</feature>
<evidence type="ECO:0000256" key="2">
    <source>
        <dbReference type="SAM" id="MobiDB-lite"/>
    </source>
</evidence>
<evidence type="ECO:0000313" key="4">
    <source>
        <dbReference type="Proteomes" id="UP000441523"/>
    </source>
</evidence>
<reference evidence="3 4" key="1">
    <citation type="submission" date="2019-09" db="EMBL/GenBank/DDBJ databases">
        <title>YIM 132548 draft genome.</title>
        <authorList>
            <person name="Jiang L."/>
        </authorList>
    </citation>
    <scope>NUCLEOTIDE SEQUENCE [LARGE SCALE GENOMIC DNA]</scope>
    <source>
        <strain evidence="3 4">YIM 132548</strain>
    </source>
</reference>
<organism evidence="3 4">
    <name type="scientific">Methylobacterium planeticum</name>
    <dbReference type="NCBI Taxonomy" id="2615211"/>
    <lineage>
        <taxon>Bacteria</taxon>
        <taxon>Pseudomonadati</taxon>
        <taxon>Pseudomonadota</taxon>
        <taxon>Alphaproteobacteria</taxon>
        <taxon>Hyphomicrobiales</taxon>
        <taxon>Methylobacteriaceae</taxon>
        <taxon>Methylobacterium</taxon>
    </lineage>
</organism>
<keyword evidence="1" id="KW-0233">DNA recombination</keyword>
<evidence type="ECO:0000313" key="3">
    <source>
        <dbReference type="EMBL" id="KAB1071147.1"/>
    </source>
</evidence>
<evidence type="ECO:0000256" key="1">
    <source>
        <dbReference type="ARBA" id="ARBA00023172"/>
    </source>
</evidence>